<dbReference type="GO" id="GO:0008137">
    <property type="term" value="F:NADH dehydrogenase (ubiquinone) activity"/>
    <property type="evidence" value="ECO:0007669"/>
    <property type="project" value="UniProtKB-EC"/>
</dbReference>
<dbReference type="FunFam" id="1.10.287.3510:FF:000002">
    <property type="entry name" value="NADH-ubiquinone oxidoreductase chain 4L"/>
    <property type="match status" value="1"/>
</dbReference>
<evidence type="ECO:0000256" key="8">
    <source>
        <dbReference type="ARBA" id="ARBA00022967"/>
    </source>
</evidence>
<dbReference type="CTD" id="4539"/>
<dbReference type="Gene3D" id="1.10.287.3510">
    <property type="match status" value="1"/>
</dbReference>
<keyword evidence="9 17" id="KW-0249">Electron transport</keyword>
<geneLocation type="mitochondrion" evidence="18"/>
<dbReference type="GO" id="GO:0098803">
    <property type="term" value="C:respiratory chain complex"/>
    <property type="evidence" value="ECO:0007669"/>
    <property type="project" value="UniProtKB-ARBA"/>
</dbReference>
<keyword evidence="6 17" id="KW-0679">Respiratory chain</keyword>
<dbReference type="InterPro" id="IPR039428">
    <property type="entry name" value="NUOK/Mnh_C1-like"/>
</dbReference>
<keyword evidence="7 17" id="KW-0812">Transmembrane</keyword>
<dbReference type="EMBL" id="DQ080048">
    <property type="protein sequence ID" value="AAY62506.1"/>
    <property type="molecule type" value="Genomic_DNA"/>
</dbReference>
<keyword evidence="13 17" id="KW-0496">Mitochondrion</keyword>
<dbReference type="GO" id="GO:1902495">
    <property type="term" value="C:transmembrane transporter complex"/>
    <property type="evidence" value="ECO:0007669"/>
    <property type="project" value="UniProtKB-ARBA"/>
</dbReference>
<evidence type="ECO:0000256" key="14">
    <source>
        <dbReference type="ARBA" id="ARBA00023136"/>
    </source>
</evidence>
<keyword evidence="17" id="KW-0999">Mitochondrion inner membrane</keyword>
<feature type="transmembrane region" description="Helical" evidence="17">
    <location>
        <begin position="26"/>
        <end position="49"/>
    </location>
</feature>
<dbReference type="EC" id="7.1.1.2" evidence="3 17"/>
<keyword evidence="12 17" id="KW-0830">Ubiquinone</keyword>
<comment type="function">
    <text evidence="15">Core subunit of the mitochondrial membrane respiratory chain NADH dehydrogenase (Complex I) which catalyzes electron transfer from NADH through the respiratory chain, using ubiquinone as an electron acceptor. Part of the enzyme membrane arm which is embedded in the lipid bilayer and involved in proton translocation.</text>
</comment>
<evidence type="ECO:0000256" key="5">
    <source>
        <dbReference type="ARBA" id="ARBA00022448"/>
    </source>
</evidence>
<comment type="subcellular location">
    <subcellularLocation>
        <location evidence="17">Mitochondrion inner membrane</location>
        <topology evidence="17">Multi-pass membrane protein</topology>
    </subcellularLocation>
    <subcellularLocation>
        <location evidence="1">Mitochondrion membrane</location>
        <topology evidence="1">Multi-pass membrane protein</topology>
    </subcellularLocation>
</comment>
<keyword evidence="8 17" id="KW-1278">Translocase</keyword>
<comment type="catalytic activity">
    <reaction evidence="16">
        <text>a ubiquinone + NADH + 5 H(+)(in) = a ubiquinol + NAD(+) + 4 H(+)(out)</text>
        <dbReference type="Rhea" id="RHEA:29091"/>
        <dbReference type="Rhea" id="RHEA-COMP:9565"/>
        <dbReference type="Rhea" id="RHEA-COMP:9566"/>
        <dbReference type="ChEBI" id="CHEBI:15378"/>
        <dbReference type="ChEBI" id="CHEBI:16389"/>
        <dbReference type="ChEBI" id="CHEBI:17976"/>
        <dbReference type="ChEBI" id="CHEBI:57540"/>
        <dbReference type="ChEBI" id="CHEBI:57945"/>
        <dbReference type="EC" id="7.1.1.2"/>
    </reaction>
    <physiologicalReaction direction="left-to-right" evidence="16">
        <dbReference type="Rhea" id="RHEA:29092"/>
    </physiologicalReaction>
</comment>
<evidence type="ECO:0000256" key="17">
    <source>
        <dbReference type="RuleBase" id="RU004419"/>
    </source>
</evidence>
<dbReference type="GO" id="GO:0042773">
    <property type="term" value="P:ATP synthesis coupled electron transport"/>
    <property type="evidence" value="ECO:0007669"/>
    <property type="project" value="UniProtKB-UniRule"/>
</dbReference>
<dbReference type="Pfam" id="PF00420">
    <property type="entry name" value="Oxidored_q2"/>
    <property type="match status" value="1"/>
</dbReference>
<evidence type="ECO:0000256" key="1">
    <source>
        <dbReference type="ARBA" id="ARBA00004225"/>
    </source>
</evidence>
<sequence length="98" mass="10802">MTPTHFSCYSAFIINIMGLSLHRTHLVLTLLCLEGMMLSLFISLSVWPIQLQVPSLMPTPMLMLSFSACEAGMGLSLLVASSRTHGSNYLQNLNLLQC</sequence>
<dbReference type="PANTHER" id="PTHR11434">
    <property type="entry name" value="NADH-UBIQUINONE OXIDOREDUCTASE SUBUNIT ND4L"/>
    <property type="match status" value="1"/>
</dbReference>
<feature type="transmembrane region" description="Helical" evidence="17">
    <location>
        <begin position="61"/>
        <end position="80"/>
    </location>
</feature>
<keyword evidence="14 17" id="KW-0472">Membrane</keyword>
<evidence type="ECO:0000256" key="16">
    <source>
        <dbReference type="ARBA" id="ARBA00048769"/>
    </source>
</evidence>
<reference evidence="18" key="1">
    <citation type="journal article" date="2006" name="Mol. Phylogenet. Evol.">
        <title>The phylogeny of Mediterranean tortoises and their close relatives based on complete mitochondrial genome sequences from museum specimens.</title>
        <authorList>
            <person name="Parham J.F."/>
            <person name="Macey J.R."/>
            <person name="Papenfuss T.J."/>
            <person name="Feldman C.R."/>
            <person name="Turkozan O."/>
            <person name="Polymeni R."/>
            <person name="Boore J."/>
        </authorList>
    </citation>
    <scope>NUCLEOTIDE SEQUENCE</scope>
</reference>
<evidence type="ECO:0000256" key="9">
    <source>
        <dbReference type="ARBA" id="ARBA00022982"/>
    </source>
</evidence>
<keyword evidence="5 17" id="KW-0813">Transport</keyword>
<protein>
    <recommendedName>
        <fullName evidence="4 17">NADH-ubiquinone oxidoreductase chain 4L</fullName>
        <ecNumber evidence="3 17">7.1.1.2</ecNumber>
    </recommendedName>
</protein>
<dbReference type="PANTHER" id="PTHR11434:SF0">
    <property type="entry name" value="NADH-UBIQUINONE OXIDOREDUCTASE CHAIN 4L"/>
    <property type="match status" value="1"/>
</dbReference>
<organism evidence="18">
    <name type="scientific">Testudo kleinmanni</name>
    <name type="common">Egyptian tortoise</name>
    <dbReference type="NCBI Taxonomy" id="101700"/>
    <lineage>
        <taxon>Eukaryota</taxon>
        <taxon>Metazoa</taxon>
        <taxon>Chordata</taxon>
        <taxon>Craniata</taxon>
        <taxon>Vertebrata</taxon>
        <taxon>Euteleostomi</taxon>
        <taxon>Archelosauria</taxon>
        <taxon>Testudinata</taxon>
        <taxon>Testudines</taxon>
        <taxon>Cryptodira</taxon>
        <taxon>Durocryptodira</taxon>
        <taxon>Testudinoidea</taxon>
        <taxon>Testudinidae</taxon>
        <taxon>Testudo</taxon>
    </lineage>
</organism>
<evidence type="ECO:0000256" key="4">
    <source>
        <dbReference type="ARBA" id="ARBA00016612"/>
    </source>
</evidence>
<proteinExistence type="inferred from homology"/>
<name>Q2QG24_9SAUR</name>
<evidence type="ECO:0000256" key="3">
    <source>
        <dbReference type="ARBA" id="ARBA00012944"/>
    </source>
</evidence>
<comment type="similarity">
    <text evidence="2 17">Belongs to the complex I subunit 4L family.</text>
</comment>
<evidence type="ECO:0000256" key="13">
    <source>
        <dbReference type="ARBA" id="ARBA00023128"/>
    </source>
</evidence>
<evidence type="ECO:0000256" key="11">
    <source>
        <dbReference type="ARBA" id="ARBA00023027"/>
    </source>
</evidence>
<evidence type="ECO:0000256" key="12">
    <source>
        <dbReference type="ARBA" id="ARBA00023075"/>
    </source>
</evidence>
<dbReference type="GO" id="GO:0030964">
    <property type="term" value="C:NADH dehydrogenase complex"/>
    <property type="evidence" value="ECO:0007669"/>
    <property type="project" value="TreeGrafter"/>
</dbReference>
<evidence type="ECO:0000256" key="7">
    <source>
        <dbReference type="ARBA" id="ARBA00022692"/>
    </source>
</evidence>
<dbReference type="AlphaFoldDB" id="Q2QG24"/>
<dbReference type="InterPro" id="IPR001133">
    <property type="entry name" value="NADH_UbQ_OxRdtase_chain4L/K"/>
</dbReference>
<evidence type="ECO:0000256" key="15">
    <source>
        <dbReference type="ARBA" id="ARBA00043911"/>
    </source>
</evidence>
<dbReference type="GeneID" id="3854525"/>
<gene>
    <name evidence="18" type="primary">ND4L</name>
</gene>
<dbReference type="RefSeq" id="YP_448889.1">
    <property type="nucleotide sequence ID" value="NC_007699.1"/>
</dbReference>
<keyword evidence="11 17" id="KW-0520">NAD</keyword>
<dbReference type="GO" id="GO:0016651">
    <property type="term" value="F:oxidoreductase activity, acting on NAD(P)H"/>
    <property type="evidence" value="ECO:0007669"/>
    <property type="project" value="InterPro"/>
</dbReference>
<accession>Q2QG24</accession>
<evidence type="ECO:0000256" key="6">
    <source>
        <dbReference type="ARBA" id="ARBA00022660"/>
    </source>
</evidence>
<dbReference type="GO" id="GO:0005743">
    <property type="term" value="C:mitochondrial inner membrane"/>
    <property type="evidence" value="ECO:0007669"/>
    <property type="project" value="UniProtKB-SubCell"/>
</dbReference>
<keyword evidence="10 17" id="KW-1133">Transmembrane helix</keyword>
<evidence type="ECO:0000256" key="10">
    <source>
        <dbReference type="ARBA" id="ARBA00022989"/>
    </source>
</evidence>
<evidence type="ECO:0000256" key="2">
    <source>
        <dbReference type="ARBA" id="ARBA00010519"/>
    </source>
</evidence>
<evidence type="ECO:0000313" key="18">
    <source>
        <dbReference type="EMBL" id="AAY62506.1"/>
    </source>
</evidence>